<reference evidence="15" key="2">
    <citation type="submission" date="2016-01" db="EMBL/GenBank/DDBJ databases">
        <title>Six Aerococcus type strain genome sequencing and assembly using PacBio and Illumina Hiseq.</title>
        <authorList>
            <person name="Carkaci D."/>
            <person name="Dargis R."/>
            <person name="Nielsen X.C."/>
            <person name="Skovgaard O."/>
            <person name="Fuursted K."/>
            <person name="Christensen J.J."/>
        </authorList>
    </citation>
    <scope>NUCLEOTIDE SEQUENCE [LARGE SCALE GENOMIC DNA]</scope>
    <source>
        <strain evidence="15">CCUG42038B</strain>
    </source>
</reference>
<organism evidence="14 15">
    <name type="scientific">Aerococcus urinaehominis</name>
    <dbReference type="NCBI Taxonomy" id="128944"/>
    <lineage>
        <taxon>Bacteria</taxon>
        <taxon>Bacillati</taxon>
        <taxon>Bacillota</taxon>
        <taxon>Bacilli</taxon>
        <taxon>Lactobacillales</taxon>
        <taxon>Aerococcaceae</taxon>
        <taxon>Aerococcus</taxon>
    </lineage>
</organism>
<dbReference type="CDD" id="cd00336">
    <property type="entry name" value="Ribosomal_L22"/>
    <property type="match status" value="1"/>
</dbReference>
<dbReference type="SUPFAM" id="SSF54843">
    <property type="entry name" value="Ribosomal protein L22"/>
    <property type="match status" value="1"/>
</dbReference>
<comment type="similarity">
    <text evidence="2 10 11">Belongs to the universal ribosomal protein uL22 family.</text>
</comment>
<dbReference type="FunFam" id="3.90.470.10:FF:000001">
    <property type="entry name" value="50S ribosomal protein L22"/>
    <property type="match status" value="1"/>
</dbReference>
<accession>A0A109RHU1</accession>
<reference evidence="14 15" key="1">
    <citation type="journal article" date="2016" name="Genome Announc.">
        <title>Complete Genome Sequences of Aerococcus christensenii CCUG 28831T, Aerococcus sanguinicola CCUG 43001T, Aerococcus urinae CCUG 36881T, Aerococcus urinaeequi CCUG 28094T, Aerococcus urinaehominis CCUG 42038 BT, and Aerococcus viridans CCUG 4311T.</title>
        <authorList>
            <person name="Carkaci D."/>
            <person name="Dargis R."/>
            <person name="Nielsen X.C."/>
            <person name="Skovgaard O."/>
            <person name="Fuursted K."/>
            <person name="Christensen J.J."/>
        </authorList>
    </citation>
    <scope>NUCLEOTIDE SEQUENCE [LARGE SCALE GENOMIC DNA]</scope>
    <source>
        <strain evidence="14 15">CCUG42038B</strain>
    </source>
</reference>
<dbReference type="GO" id="GO:0022625">
    <property type="term" value="C:cytosolic large ribosomal subunit"/>
    <property type="evidence" value="ECO:0007669"/>
    <property type="project" value="TreeGrafter"/>
</dbReference>
<dbReference type="HAMAP" id="MF_01331_B">
    <property type="entry name" value="Ribosomal_uL22_B"/>
    <property type="match status" value="1"/>
</dbReference>
<comment type="function">
    <text evidence="8">This protein binds specifically to 23S rRNA; its binding is stimulated by other ribosomal proteins, e.g. L4, L17, and L20. It is important during the early stages of 50S assembly. It makes multiple contacts with different domains of the 23S rRNA in the assembled 50S subunit and ribosome.</text>
</comment>
<keyword evidence="4 10" id="KW-0699">rRNA-binding</keyword>
<evidence type="ECO:0000256" key="2">
    <source>
        <dbReference type="ARBA" id="ARBA00009451"/>
    </source>
</evidence>
<evidence type="ECO:0000256" key="12">
    <source>
        <dbReference type="RuleBase" id="RU004006"/>
    </source>
</evidence>
<dbReference type="STRING" id="128944.AWM75_03610"/>
<evidence type="ECO:0000256" key="1">
    <source>
        <dbReference type="ARBA" id="ARBA00003478"/>
    </source>
</evidence>
<dbReference type="NCBIfam" id="TIGR01044">
    <property type="entry name" value="rplV_bact"/>
    <property type="match status" value="1"/>
</dbReference>
<evidence type="ECO:0000256" key="8">
    <source>
        <dbReference type="ARBA" id="ARBA00025084"/>
    </source>
</evidence>
<evidence type="ECO:0000256" key="11">
    <source>
        <dbReference type="RuleBase" id="RU004005"/>
    </source>
</evidence>
<gene>
    <name evidence="10" type="primary">rplV</name>
    <name evidence="14" type="ORF">AWM75_03610</name>
</gene>
<dbReference type="GO" id="GO:0003735">
    <property type="term" value="F:structural constituent of ribosome"/>
    <property type="evidence" value="ECO:0007669"/>
    <property type="project" value="InterPro"/>
</dbReference>
<sequence length="115" mass="12662">MAEQAKATAKTVRISARKARLVVDLIRNKTVGEAIAILRNTPRSASPVVEKVLMSAVANAEHNYDLDTSKLFVSEAYVNEGPTMKRFRPRARGSASRINKRTSHITVVVKEAEEA</sequence>
<dbReference type="Gene3D" id="3.90.470.10">
    <property type="entry name" value="Ribosomal protein L22/L17"/>
    <property type="match status" value="1"/>
</dbReference>
<keyword evidence="6 10" id="KW-0689">Ribosomal protein</keyword>
<protein>
    <recommendedName>
        <fullName evidence="9 10">Large ribosomal subunit protein uL22</fullName>
    </recommendedName>
</protein>
<evidence type="ECO:0000256" key="4">
    <source>
        <dbReference type="ARBA" id="ARBA00022730"/>
    </source>
</evidence>
<dbReference type="GO" id="GO:0006412">
    <property type="term" value="P:translation"/>
    <property type="evidence" value="ECO:0007669"/>
    <property type="project" value="UniProtKB-UniRule"/>
</dbReference>
<dbReference type="Proteomes" id="UP000062260">
    <property type="component" value="Chromosome"/>
</dbReference>
<dbReference type="GO" id="GO:0019843">
    <property type="term" value="F:rRNA binding"/>
    <property type="evidence" value="ECO:0007669"/>
    <property type="project" value="UniProtKB-UniRule"/>
</dbReference>
<evidence type="ECO:0000256" key="9">
    <source>
        <dbReference type="ARBA" id="ARBA00035207"/>
    </source>
</evidence>
<comment type="subunit">
    <text evidence="3 10 12">Part of the 50S ribosomal subunit.</text>
</comment>
<evidence type="ECO:0000256" key="10">
    <source>
        <dbReference type="HAMAP-Rule" id="MF_01331"/>
    </source>
</evidence>
<evidence type="ECO:0000256" key="13">
    <source>
        <dbReference type="RuleBase" id="RU004008"/>
    </source>
</evidence>
<dbReference type="InterPro" id="IPR036394">
    <property type="entry name" value="Ribosomal_uL22_sf"/>
</dbReference>
<dbReference type="PANTHER" id="PTHR13501">
    <property type="entry name" value="CHLOROPLAST 50S RIBOSOMAL PROTEIN L22-RELATED"/>
    <property type="match status" value="1"/>
</dbReference>
<dbReference type="InterPro" id="IPR018260">
    <property type="entry name" value="Ribosomal_uL22_CS"/>
</dbReference>
<dbReference type="RefSeq" id="WP_067978324.1">
    <property type="nucleotide sequence ID" value="NZ_CP014163.1"/>
</dbReference>
<keyword evidence="5 10" id="KW-0694">RNA-binding</keyword>
<evidence type="ECO:0000256" key="3">
    <source>
        <dbReference type="ARBA" id="ARBA00011838"/>
    </source>
</evidence>
<proteinExistence type="inferred from homology"/>
<evidence type="ECO:0000256" key="5">
    <source>
        <dbReference type="ARBA" id="ARBA00022884"/>
    </source>
</evidence>
<dbReference type="InterPro" id="IPR001063">
    <property type="entry name" value="Ribosomal_uL22"/>
</dbReference>
<dbReference type="AlphaFoldDB" id="A0A109RHU1"/>
<dbReference type="PANTHER" id="PTHR13501:SF8">
    <property type="entry name" value="LARGE RIBOSOMAL SUBUNIT PROTEIN UL22M"/>
    <property type="match status" value="1"/>
</dbReference>
<dbReference type="OrthoDB" id="9805969at2"/>
<keyword evidence="15" id="KW-1185">Reference proteome</keyword>
<name>A0A109RHU1_9LACT</name>
<evidence type="ECO:0000256" key="7">
    <source>
        <dbReference type="ARBA" id="ARBA00023274"/>
    </source>
</evidence>
<dbReference type="InterPro" id="IPR047867">
    <property type="entry name" value="Ribosomal_uL22_bac/org-type"/>
</dbReference>
<dbReference type="KEGG" id="auh:AWM75_03610"/>
<evidence type="ECO:0000313" key="14">
    <source>
        <dbReference type="EMBL" id="AMB99145.1"/>
    </source>
</evidence>
<dbReference type="InterPro" id="IPR005727">
    <property type="entry name" value="Ribosomal_uL22_bac/chlpt-type"/>
</dbReference>
<dbReference type="Pfam" id="PF00237">
    <property type="entry name" value="Ribosomal_L22"/>
    <property type="match status" value="1"/>
</dbReference>
<comment type="function">
    <text evidence="10 13">This protein binds specifically to 23S rRNA; its binding is stimulated by other ribosomal proteins, e.g., L4, L17, and L20. It is important during the early stages of 50S assembly. It makes multiple contacts with different domains of the 23S rRNA in the assembled 50S subunit and ribosome.</text>
</comment>
<evidence type="ECO:0000313" key="15">
    <source>
        <dbReference type="Proteomes" id="UP000062260"/>
    </source>
</evidence>
<dbReference type="PROSITE" id="PS00464">
    <property type="entry name" value="RIBOSOMAL_L22"/>
    <property type="match status" value="1"/>
</dbReference>
<dbReference type="EMBL" id="CP014163">
    <property type="protein sequence ID" value="AMB99145.1"/>
    <property type="molecule type" value="Genomic_DNA"/>
</dbReference>
<keyword evidence="7 10" id="KW-0687">Ribonucleoprotein</keyword>
<comment type="function">
    <text evidence="1 10">The globular domain of the protein is located near the polypeptide exit tunnel on the outside of the subunit, while an extended beta-hairpin is found that lines the wall of the exit tunnel in the center of the 70S ribosome.</text>
</comment>
<evidence type="ECO:0000256" key="6">
    <source>
        <dbReference type="ARBA" id="ARBA00022980"/>
    </source>
</evidence>